<evidence type="ECO:0000256" key="5">
    <source>
        <dbReference type="ARBA" id="ARBA00022793"/>
    </source>
</evidence>
<keyword evidence="6 8" id="KW-0456">Lyase</keyword>
<dbReference type="Pfam" id="PF09349">
    <property type="entry name" value="OHCU_decarbox"/>
    <property type="match status" value="1"/>
</dbReference>
<accession>A0A852TZ27</accession>
<dbReference type="EC" id="4.1.1.97" evidence="3"/>
<comment type="pathway">
    <text evidence="2">Purine metabolism; urate degradation; (S)-allantoin from urate: step 3/3.</text>
</comment>
<evidence type="ECO:0000256" key="4">
    <source>
        <dbReference type="ARBA" id="ARBA00022631"/>
    </source>
</evidence>
<evidence type="ECO:0000256" key="1">
    <source>
        <dbReference type="ARBA" id="ARBA00001163"/>
    </source>
</evidence>
<dbReference type="AlphaFoldDB" id="A0A852TZ27"/>
<keyword evidence="9" id="KW-1185">Reference proteome</keyword>
<dbReference type="SUPFAM" id="SSF158694">
    <property type="entry name" value="UraD-Like"/>
    <property type="match status" value="1"/>
</dbReference>
<organism evidence="8 9">
    <name type="scientific">Spinactinospora alkalitolerans</name>
    <dbReference type="NCBI Taxonomy" id="687207"/>
    <lineage>
        <taxon>Bacteria</taxon>
        <taxon>Bacillati</taxon>
        <taxon>Actinomycetota</taxon>
        <taxon>Actinomycetes</taxon>
        <taxon>Streptosporangiales</taxon>
        <taxon>Nocardiopsidaceae</taxon>
        <taxon>Spinactinospora</taxon>
    </lineage>
</organism>
<dbReference type="InterPro" id="IPR036778">
    <property type="entry name" value="OHCU_decarboxylase_sf"/>
</dbReference>
<dbReference type="InterPro" id="IPR018020">
    <property type="entry name" value="OHCU_decarboxylase"/>
</dbReference>
<dbReference type="NCBIfam" id="NF010372">
    <property type="entry name" value="PRK13798.1"/>
    <property type="match status" value="1"/>
</dbReference>
<evidence type="ECO:0000313" key="9">
    <source>
        <dbReference type="Proteomes" id="UP000589036"/>
    </source>
</evidence>
<dbReference type="RefSeq" id="WP_179644787.1">
    <property type="nucleotide sequence ID" value="NZ_BAAAYY010000031.1"/>
</dbReference>
<evidence type="ECO:0000259" key="7">
    <source>
        <dbReference type="Pfam" id="PF09349"/>
    </source>
</evidence>
<comment type="catalytic activity">
    <reaction evidence="1">
        <text>5-hydroxy-2-oxo-4-ureido-2,5-dihydro-1H-imidazole-5-carboxylate + H(+) = (S)-allantoin + CO2</text>
        <dbReference type="Rhea" id="RHEA:26301"/>
        <dbReference type="ChEBI" id="CHEBI:15378"/>
        <dbReference type="ChEBI" id="CHEBI:15678"/>
        <dbReference type="ChEBI" id="CHEBI:16526"/>
        <dbReference type="ChEBI" id="CHEBI:58639"/>
        <dbReference type="EC" id="4.1.1.97"/>
    </reaction>
</comment>
<keyword evidence="4" id="KW-0659">Purine metabolism</keyword>
<comment type="caution">
    <text evidence="8">The sequence shown here is derived from an EMBL/GenBank/DDBJ whole genome shotgun (WGS) entry which is preliminary data.</text>
</comment>
<gene>
    <name evidence="8" type="ORF">HDA32_004181</name>
</gene>
<dbReference type="InterPro" id="IPR017595">
    <property type="entry name" value="OHCU_decarboxylase-2"/>
</dbReference>
<dbReference type="PANTHER" id="PTHR43466">
    <property type="entry name" value="2-OXO-4-HYDROXY-4-CARBOXY-5-UREIDOIMIDAZOLINE DECARBOXYLASE-RELATED"/>
    <property type="match status" value="1"/>
</dbReference>
<dbReference type="GO" id="GO:0006144">
    <property type="term" value="P:purine nucleobase metabolic process"/>
    <property type="evidence" value="ECO:0007669"/>
    <property type="project" value="UniProtKB-KW"/>
</dbReference>
<keyword evidence="5" id="KW-0210">Decarboxylase</keyword>
<feature type="domain" description="Oxo-4-hydroxy-4-carboxy-5-ureidoimidazoline decarboxylase" evidence="7">
    <location>
        <begin position="19"/>
        <end position="171"/>
    </location>
</feature>
<reference evidence="8 9" key="1">
    <citation type="submission" date="2020-07" db="EMBL/GenBank/DDBJ databases">
        <title>Sequencing the genomes of 1000 actinobacteria strains.</title>
        <authorList>
            <person name="Klenk H.-P."/>
        </authorList>
    </citation>
    <scope>NUCLEOTIDE SEQUENCE [LARGE SCALE GENOMIC DNA]</scope>
    <source>
        <strain evidence="8 9">CXB654</strain>
    </source>
</reference>
<evidence type="ECO:0000256" key="3">
    <source>
        <dbReference type="ARBA" id="ARBA00012257"/>
    </source>
</evidence>
<dbReference type="Proteomes" id="UP000589036">
    <property type="component" value="Unassembled WGS sequence"/>
</dbReference>
<dbReference type="PANTHER" id="PTHR43466:SF1">
    <property type="entry name" value="2-OXO-4-HYDROXY-4-CARBOXY-5-UREIDOIMIDAZOLINE DECARBOXYLASE-RELATED"/>
    <property type="match status" value="1"/>
</dbReference>
<sequence>MSDSTRAGAVTDSGLARINALDAEAFRTEFTQCLDIDRWVNALESGRPFGTRRELLDAADARAREITDAEVAEALARHPRIGERARGRGTEAAWSRGEQAGMDSAQDEVQEAMRAGNAEYERRFGQIYLVCASGRSSEELLADLRGRLDNDPGTEARIVAEELRKIALLRVGKVLDAS</sequence>
<proteinExistence type="predicted"/>
<evidence type="ECO:0000313" key="8">
    <source>
        <dbReference type="EMBL" id="NYE49061.1"/>
    </source>
</evidence>
<dbReference type="EMBL" id="JACCCC010000001">
    <property type="protein sequence ID" value="NYE49061.1"/>
    <property type="molecule type" value="Genomic_DNA"/>
</dbReference>
<name>A0A852TZ27_9ACTN</name>
<evidence type="ECO:0000256" key="6">
    <source>
        <dbReference type="ARBA" id="ARBA00023239"/>
    </source>
</evidence>
<evidence type="ECO:0000256" key="2">
    <source>
        <dbReference type="ARBA" id="ARBA00004754"/>
    </source>
</evidence>
<protein>
    <recommendedName>
        <fullName evidence="3">2-oxo-4-hydroxy-4-carboxy-5-ureidoimidazoline decarboxylase</fullName>
        <ecNumber evidence="3">4.1.1.97</ecNumber>
    </recommendedName>
</protein>
<dbReference type="GO" id="GO:0019628">
    <property type="term" value="P:urate catabolic process"/>
    <property type="evidence" value="ECO:0007669"/>
    <property type="project" value="TreeGrafter"/>
</dbReference>
<dbReference type="Gene3D" id="1.10.3330.10">
    <property type="entry name" value="Oxo-4-hydroxy-4-carboxy-5-ureidoimidazoline decarboxylase"/>
    <property type="match status" value="1"/>
</dbReference>
<dbReference type="GO" id="GO:0051997">
    <property type="term" value="F:2-oxo-4-hydroxy-4-carboxy-5-ureidoimidazoline decarboxylase activity"/>
    <property type="evidence" value="ECO:0007669"/>
    <property type="project" value="UniProtKB-EC"/>
</dbReference>
<dbReference type="NCBIfam" id="TIGR03180">
    <property type="entry name" value="UraD_2"/>
    <property type="match status" value="1"/>
</dbReference>